<dbReference type="InterPro" id="IPR001876">
    <property type="entry name" value="Znf_RanBP2"/>
</dbReference>
<evidence type="ECO:0000313" key="8">
    <source>
        <dbReference type="EMBL" id="CAI8049857.1"/>
    </source>
</evidence>
<dbReference type="GO" id="GO:0008270">
    <property type="term" value="F:zinc ion binding"/>
    <property type="evidence" value="ECO:0007669"/>
    <property type="project" value="UniProtKB-KW"/>
</dbReference>
<dbReference type="GO" id="GO:0016301">
    <property type="term" value="F:kinase activity"/>
    <property type="evidence" value="ECO:0007669"/>
    <property type="project" value="UniProtKB-KW"/>
</dbReference>
<feature type="compositionally biased region" description="Low complexity" evidence="6">
    <location>
        <begin position="74"/>
        <end position="84"/>
    </location>
</feature>
<evidence type="ECO:0000256" key="4">
    <source>
        <dbReference type="PROSITE-ProRule" id="PRU00322"/>
    </source>
</evidence>
<dbReference type="Proteomes" id="UP001174909">
    <property type="component" value="Unassembled WGS sequence"/>
</dbReference>
<evidence type="ECO:0000256" key="3">
    <source>
        <dbReference type="ARBA" id="ARBA00022833"/>
    </source>
</evidence>
<name>A0AA35XGC2_GEOBA</name>
<feature type="region of interest" description="Disordered" evidence="6">
    <location>
        <begin position="124"/>
        <end position="143"/>
    </location>
</feature>
<dbReference type="AlphaFoldDB" id="A0AA35XGC2"/>
<reference evidence="8" key="1">
    <citation type="submission" date="2023-03" db="EMBL/GenBank/DDBJ databases">
        <authorList>
            <person name="Steffen K."/>
            <person name="Cardenas P."/>
        </authorList>
    </citation>
    <scope>NUCLEOTIDE SEQUENCE</scope>
</reference>
<feature type="compositionally biased region" description="Basic and acidic residues" evidence="6">
    <location>
        <begin position="1"/>
        <end position="18"/>
    </location>
</feature>
<dbReference type="PROSITE" id="PS50199">
    <property type="entry name" value="ZF_RANBP2_2"/>
    <property type="match status" value="1"/>
</dbReference>
<keyword evidence="8" id="KW-0418">Kinase</keyword>
<feature type="region of interest" description="Disordered" evidence="6">
    <location>
        <begin position="1"/>
        <end position="25"/>
    </location>
</feature>
<gene>
    <name evidence="8" type="ORF">GBAR_LOCUS27448</name>
</gene>
<dbReference type="InterPro" id="IPR036443">
    <property type="entry name" value="Znf_RanBP2_sf"/>
</dbReference>
<keyword evidence="9" id="KW-1185">Reference proteome</keyword>
<keyword evidence="1" id="KW-0479">Metal-binding</keyword>
<evidence type="ECO:0000256" key="5">
    <source>
        <dbReference type="SAM" id="Coils"/>
    </source>
</evidence>
<proteinExistence type="predicted"/>
<keyword evidence="2 4" id="KW-0863">Zinc-finger</keyword>
<feature type="coiled-coil region" evidence="5">
    <location>
        <begin position="254"/>
        <end position="281"/>
    </location>
</feature>
<dbReference type="PROSITE" id="PS01358">
    <property type="entry name" value="ZF_RANBP2_1"/>
    <property type="match status" value="1"/>
</dbReference>
<feature type="region of interest" description="Disordered" evidence="6">
    <location>
        <begin position="67"/>
        <end position="118"/>
    </location>
</feature>
<evidence type="ECO:0000256" key="6">
    <source>
        <dbReference type="SAM" id="MobiDB-lite"/>
    </source>
</evidence>
<keyword evidence="3" id="KW-0862">Zinc</keyword>
<protein>
    <submittedName>
        <fullName evidence="8">TGF-beta-activated kinase 1 and MAP3K7-binding protein 2</fullName>
    </submittedName>
</protein>
<dbReference type="SUPFAM" id="SSF90209">
    <property type="entry name" value="Ran binding protein zinc finger-like"/>
    <property type="match status" value="1"/>
</dbReference>
<keyword evidence="5" id="KW-0175">Coiled coil</keyword>
<dbReference type="EMBL" id="CASHTH010003821">
    <property type="protein sequence ID" value="CAI8049857.1"/>
    <property type="molecule type" value="Genomic_DNA"/>
</dbReference>
<evidence type="ECO:0000259" key="7">
    <source>
        <dbReference type="PROSITE" id="PS50199"/>
    </source>
</evidence>
<feature type="domain" description="RanBP2-type" evidence="7">
    <location>
        <begin position="293"/>
        <end position="323"/>
    </location>
</feature>
<keyword evidence="8" id="KW-0808">Transferase</keyword>
<accession>A0AA35XGC2</accession>
<evidence type="ECO:0000256" key="1">
    <source>
        <dbReference type="ARBA" id="ARBA00022723"/>
    </source>
</evidence>
<comment type="caution">
    <text evidence="8">The sequence shown here is derived from an EMBL/GenBank/DDBJ whole genome shotgun (WGS) entry which is preliminary data.</text>
</comment>
<evidence type="ECO:0000313" key="9">
    <source>
        <dbReference type="Proteomes" id="UP001174909"/>
    </source>
</evidence>
<sequence>MVDSHSESYAVQERELQKRLPTVPPNVIRHSLREHHGNIEESYQKLRVQTPQPLSPDVEPFFHQFNRTPTVSTSRPSYYHQPQSYQPPQPHHYQQRPLAYQHQPPPRPSLQNDHRAVRRQHTWDPYSQTLPNPRRSHTHVHQPPLDHYNMYGGAGAPNAEIGYHDFRWSGYDSNASTRQVYDRQLTLPRKRDVNFGVTAVSIFAAQEQQLEALQRHHEGQRQQLTYMRQTLESSQHQLSRLRMDVSAIPSPQQMGELKEVIQTLEIDLREARNNLQVQTVQSKMKEEQDLYTDEGVRWYCADCSFLNHPLMTLCEKCSIPRARSAS</sequence>
<evidence type="ECO:0000256" key="2">
    <source>
        <dbReference type="ARBA" id="ARBA00022771"/>
    </source>
</evidence>
<organism evidence="8 9">
    <name type="scientific">Geodia barretti</name>
    <name type="common">Barrett's horny sponge</name>
    <dbReference type="NCBI Taxonomy" id="519541"/>
    <lineage>
        <taxon>Eukaryota</taxon>
        <taxon>Metazoa</taxon>
        <taxon>Porifera</taxon>
        <taxon>Demospongiae</taxon>
        <taxon>Heteroscleromorpha</taxon>
        <taxon>Tetractinellida</taxon>
        <taxon>Astrophorina</taxon>
        <taxon>Geodiidae</taxon>
        <taxon>Geodia</taxon>
    </lineage>
</organism>